<dbReference type="InterPro" id="IPR011094">
    <property type="entry name" value="Uncharacterised_LppY/LpqO"/>
</dbReference>
<proteinExistence type="predicted"/>
<evidence type="ECO:0000313" key="3">
    <source>
        <dbReference type="Proteomes" id="UP000295416"/>
    </source>
</evidence>
<dbReference type="RefSeq" id="WP_165886940.1">
    <property type="nucleotide sequence ID" value="NZ_SLXK01000019.1"/>
</dbReference>
<accession>A0A4R2NWR0</accession>
<comment type="caution">
    <text evidence="2">The sequence shown here is derived from an EMBL/GenBank/DDBJ whole genome shotgun (WGS) entry which is preliminary data.</text>
</comment>
<dbReference type="Proteomes" id="UP000295416">
    <property type="component" value="Unassembled WGS sequence"/>
</dbReference>
<dbReference type="Pfam" id="PF07485">
    <property type="entry name" value="DUF1529"/>
    <property type="match status" value="1"/>
</dbReference>
<name>A0A4R2NWR0_9BACL</name>
<gene>
    <name evidence="2" type="ORF">EV207_11934</name>
</gene>
<feature type="signal peptide" evidence="1">
    <location>
        <begin position="1"/>
        <end position="27"/>
    </location>
</feature>
<sequence length="168" mass="18114">MKKCRLIFSILILLGVLSINIAGDAAAPDGCEKLGQIFKTQVKKQGDICRLSIPRKDISLVRNGQKIEAEAAGLGFMVNFEQVGNTTAITGEFALLGNEVNHVIDALRKGGINISAIHNHMIGETPKIYFLHMQGTGDPVKLAKTIKASIATTNGDKPMHVVPLKENQ</sequence>
<dbReference type="AlphaFoldDB" id="A0A4R2NWR0"/>
<keyword evidence="1" id="KW-0732">Signal</keyword>
<protein>
    <submittedName>
        <fullName evidence="2">Uncharacterized protein DUF1259</fullName>
    </submittedName>
</protein>
<dbReference type="EMBL" id="SLXK01000019">
    <property type="protein sequence ID" value="TCP26603.1"/>
    <property type="molecule type" value="Genomic_DNA"/>
</dbReference>
<feature type="chain" id="PRO_5020893939" evidence="1">
    <location>
        <begin position="28"/>
        <end position="168"/>
    </location>
</feature>
<organism evidence="2 3">
    <name type="scientific">Scopulibacillus darangshiensis</name>
    <dbReference type="NCBI Taxonomy" id="442528"/>
    <lineage>
        <taxon>Bacteria</taxon>
        <taxon>Bacillati</taxon>
        <taxon>Bacillota</taxon>
        <taxon>Bacilli</taxon>
        <taxon>Bacillales</taxon>
        <taxon>Sporolactobacillaceae</taxon>
        <taxon>Scopulibacillus</taxon>
    </lineage>
</organism>
<keyword evidence="3" id="KW-1185">Reference proteome</keyword>
<evidence type="ECO:0000256" key="1">
    <source>
        <dbReference type="SAM" id="SignalP"/>
    </source>
</evidence>
<reference evidence="2 3" key="1">
    <citation type="submission" date="2019-03" db="EMBL/GenBank/DDBJ databases">
        <title>Genomic Encyclopedia of Type Strains, Phase IV (KMG-IV): sequencing the most valuable type-strain genomes for metagenomic binning, comparative biology and taxonomic classification.</title>
        <authorList>
            <person name="Goeker M."/>
        </authorList>
    </citation>
    <scope>NUCLEOTIDE SEQUENCE [LARGE SCALE GENOMIC DNA]</scope>
    <source>
        <strain evidence="2 3">DSM 19377</strain>
    </source>
</reference>
<evidence type="ECO:0000313" key="2">
    <source>
        <dbReference type="EMBL" id="TCP26603.1"/>
    </source>
</evidence>